<organism evidence="3 4">
    <name type="scientific">Sulfobacillus thermosulfidooxidans (strain DSM 9293 / VKM B-1269 / AT-1)</name>
    <dbReference type="NCBI Taxonomy" id="929705"/>
    <lineage>
        <taxon>Bacteria</taxon>
        <taxon>Bacillati</taxon>
        <taxon>Bacillota</taxon>
        <taxon>Clostridia</taxon>
        <taxon>Eubacteriales</taxon>
        <taxon>Clostridiales Family XVII. Incertae Sedis</taxon>
        <taxon>Sulfobacillus</taxon>
    </lineage>
</organism>
<feature type="chain" id="PRO_5012551648" evidence="2">
    <location>
        <begin position="23"/>
        <end position="70"/>
    </location>
</feature>
<evidence type="ECO:0000313" key="4">
    <source>
        <dbReference type="Proteomes" id="UP000192660"/>
    </source>
</evidence>
<protein>
    <submittedName>
        <fullName evidence="3">Uncharacterized protein</fullName>
    </submittedName>
</protein>
<evidence type="ECO:0000256" key="1">
    <source>
        <dbReference type="SAM" id="MobiDB-lite"/>
    </source>
</evidence>
<dbReference type="EMBL" id="FWWY01000001">
    <property type="protein sequence ID" value="SMC03867.1"/>
    <property type="molecule type" value="Genomic_DNA"/>
</dbReference>
<keyword evidence="4" id="KW-1185">Reference proteome</keyword>
<sequence>MRIWGWVIMAAMIFGSTVPTYADVVRSGSATTGKPVYAQSNPGSPQGQTHRSSTGTNNKFTHDGVVYVWD</sequence>
<accession>A0A1W1WC62</accession>
<feature type="signal peptide" evidence="2">
    <location>
        <begin position="1"/>
        <end position="22"/>
    </location>
</feature>
<dbReference type="Proteomes" id="UP000192660">
    <property type="component" value="Unassembled WGS sequence"/>
</dbReference>
<feature type="region of interest" description="Disordered" evidence="1">
    <location>
        <begin position="32"/>
        <end position="60"/>
    </location>
</feature>
<proteinExistence type="predicted"/>
<reference evidence="4" key="1">
    <citation type="submission" date="2017-04" db="EMBL/GenBank/DDBJ databases">
        <authorList>
            <person name="Varghese N."/>
            <person name="Submissions S."/>
        </authorList>
    </citation>
    <scope>NUCLEOTIDE SEQUENCE [LARGE SCALE GENOMIC DNA]</scope>
    <source>
        <strain evidence="4">DSM 9293</strain>
    </source>
</reference>
<evidence type="ECO:0000256" key="2">
    <source>
        <dbReference type="SAM" id="SignalP"/>
    </source>
</evidence>
<keyword evidence="2" id="KW-0732">Signal</keyword>
<evidence type="ECO:0000313" key="3">
    <source>
        <dbReference type="EMBL" id="SMC03867.1"/>
    </source>
</evidence>
<feature type="compositionally biased region" description="Polar residues" evidence="1">
    <location>
        <begin position="32"/>
        <end position="59"/>
    </location>
</feature>
<dbReference type="OrthoDB" id="2991257at2"/>
<name>A0A1W1WC62_SULTA</name>
<gene>
    <name evidence="3" type="ORF">SAMN00768000_1319</name>
</gene>
<dbReference type="AlphaFoldDB" id="A0A1W1WC62"/>
<dbReference type="RefSeq" id="WP_084661076.1">
    <property type="nucleotide sequence ID" value="NZ_FWWY01000001.1"/>
</dbReference>